<protein>
    <submittedName>
        <fullName evidence="12">IgGFc-binding protein-like</fullName>
    </submittedName>
</protein>
<dbReference type="SUPFAM" id="SSF57567">
    <property type="entry name" value="Serine protease inhibitors"/>
    <property type="match status" value="11"/>
</dbReference>
<feature type="domain" description="VWFD" evidence="10">
    <location>
        <begin position="851"/>
        <end position="1034"/>
    </location>
</feature>
<feature type="domain" description="VWFD" evidence="10">
    <location>
        <begin position="2543"/>
        <end position="2718"/>
    </location>
</feature>
<evidence type="ECO:0000313" key="11">
    <source>
        <dbReference type="Proteomes" id="UP001190640"/>
    </source>
</evidence>
<evidence type="ECO:0000259" key="8">
    <source>
        <dbReference type="PROSITE" id="PS50026"/>
    </source>
</evidence>
<dbReference type="SMART" id="SM00215">
    <property type="entry name" value="VWC_out"/>
    <property type="match status" value="6"/>
</dbReference>
<feature type="compositionally biased region" description="Polar residues" evidence="5">
    <location>
        <begin position="2829"/>
        <end position="2840"/>
    </location>
</feature>
<evidence type="ECO:0000256" key="6">
    <source>
        <dbReference type="SAM" id="Phobius"/>
    </source>
</evidence>
<evidence type="ECO:0000256" key="5">
    <source>
        <dbReference type="SAM" id="MobiDB-lite"/>
    </source>
</evidence>
<dbReference type="SMART" id="SM00137">
    <property type="entry name" value="MAM"/>
    <property type="match status" value="6"/>
</dbReference>
<feature type="signal peptide" evidence="7">
    <location>
        <begin position="1"/>
        <end position="24"/>
    </location>
</feature>
<feature type="compositionally biased region" description="Low complexity" evidence="5">
    <location>
        <begin position="2810"/>
        <end position="2822"/>
    </location>
</feature>
<proteinExistence type="predicted"/>
<dbReference type="RefSeq" id="XP_054838618.1">
    <property type="nucleotide sequence ID" value="XM_054982643.1"/>
</dbReference>
<feature type="region of interest" description="Disordered" evidence="5">
    <location>
        <begin position="432"/>
        <end position="455"/>
    </location>
</feature>
<dbReference type="GO" id="GO:0016020">
    <property type="term" value="C:membrane"/>
    <property type="evidence" value="ECO:0007669"/>
    <property type="project" value="InterPro"/>
</dbReference>
<feature type="region of interest" description="Disordered" evidence="5">
    <location>
        <begin position="4080"/>
        <end position="4119"/>
    </location>
</feature>
<name>A0AA97JH24_EUBMA</name>
<feature type="domain" description="MAM" evidence="9">
    <location>
        <begin position="274"/>
        <end position="435"/>
    </location>
</feature>
<feature type="region of interest" description="Disordered" evidence="5">
    <location>
        <begin position="6989"/>
        <end position="7019"/>
    </location>
</feature>
<dbReference type="Pfam" id="PF00094">
    <property type="entry name" value="VWD"/>
    <property type="match status" value="15"/>
</dbReference>
<feature type="region of interest" description="Disordered" evidence="5">
    <location>
        <begin position="1736"/>
        <end position="1758"/>
    </location>
</feature>
<feature type="compositionally biased region" description="Low complexity" evidence="5">
    <location>
        <begin position="1505"/>
        <end position="1519"/>
    </location>
</feature>
<feature type="domain" description="VWFD" evidence="10">
    <location>
        <begin position="4131"/>
        <end position="4308"/>
    </location>
</feature>
<feature type="compositionally biased region" description="Polar residues" evidence="5">
    <location>
        <begin position="5363"/>
        <end position="5377"/>
    </location>
</feature>
<dbReference type="SUPFAM" id="SSF49899">
    <property type="entry name" value="Concanavalin A-like lectins/glucanases"/>
    <property type="match status" value="6"/>
</dbReference>
<dbReference type="InterPro" id="IPR036084">
    <property type="entry name" value="Ser_inhib-like_sf"/>
</dbReference>
<feature type="domain" description="VWFD" evidence="10">
    <location>
        <begin position="1768"/>
        <end position="1945"/>
    </location>
</feature>
<evidence type="ECO:0000259" key="9">
    <source>
        <dbReference type="PROSITE" id="PS50060"/>
    </source>
</evidence>
<feature type="region of interest" description="Disordered" evidence="5">
    <location>
        <begin position="2870"/>
        <end position="2890"/>
    </location>
</feature>
<feature type="domain" description="EGF-like" evidence="8">
    <location>
        <begin position="6860"/>
        <end position="6898"/>
    </location>
</feature>
<feature type="domain" description="EGF-like" evidence="8">
    <location>
        <begin position="6904"/>
        <end position="6942"/>
    </location>
</feature>
<dbReference type="PROSITE" id="PS00022">
    <property type="entry name" value="EGF_1"/>
    <property type="match status" value="2"/>
</dbReference>
<dbReference type="InterPro" id="IPR002919">
    <property type="entry name" value="TIL_dom"/>
</dbReference>
<dbReference type="InterPro" id="IPR050780">
    <property type="entry name" value="Mucin_vWF_Thrombospondin_sf"/>
</dbReference>
<dbReference type="GO" id="GO:0005615">
    <property type="term" value="C:extracellular space"/>
    <property type="evidence" value="ECO:0007669"/>
    <property type="project" value="TreeGrafter"/>
</dbReference>
<dbReference type="FunFam" id="2.10.25.10:FF:000055">
    <property type="entry name" value="alpha-tectorin isoform X1"/>
    <property type="match status" value="11"/>
</dbReference>
<dbReference type="SMART" id="SM00832">
    <property type="entry name" value="C8"/>
    <property type="match status" value="15"/>
</dbReference>
<dbReference type="GeneID" id="129331947"/>
<dbReference type="Pfam" id="PF12714">
    <property type="entry name" value="TILa"/>
    <property type="match status" value="7"/>
</dbReference>
<feature type="disulfide bond" evidence="4">
    <location>
        <begin position="6932"/>
        <end position="6941"/>
    </location>
</feature>
<keyword evidence="1" id="KW-0677">Repeat</keyword>
<feature type="domain" description="VWFD" evidence="10">
    <location>
        <begin position="465"/>
        <end position="642"/>
    </location>
</feature>
<dbReference type="Gene3D" id="2.60.120.200">
    <property type="match status" value="6"/>
</dbReference>
<dbReference type="SMART" id="SM00216">
    <property type="entry name" value="VWD"/>
    <property type="match status" value="15"/>
</dbReference>
<dbReference type="InterPro" id="IPR014853">
    <property type="entry name" value="VWF/SSPO/ZAN-like_Cys-rich_dom"/>
</dbReference>
<feature type="transmembrane region" description="Helical" evidence="6">
    <location>
        <begin position="6959"/>
        <end position="6980"/>
    </location>
</feature>
<evidence type="ECO:0000256" key="1">
    <source>
        <dbReference type="ARBA" id="ARBA00022737"/>
    </source>
</evidence>
<evidence type="ECO:0000256" key="2">
    <source>
        <dbReference type="ARBA" id="ARBA00023157"/>
    </source>
</evidence>
<dbReference type="Pfam" id="PF01826">
    <property type="entry name" value="TIL"/>
    <property type="match status" value="11"/>
</dbReference>
<feature type="region of interest" description="Disordered" evidence="5">
    <location>
        <begin position="3009"/>
        <end position="3031"/>
    </location>
</feature>
<dbReference type="CDD" id="cd00054">
    <property type="entry name" value="EGF_CA"/>
    <property type="match status" value="1"/>
</dbReference>
<dbReference type="InterPro" id="IPR001007">
    <property type="entry name" value="VWF_dom"/>
</dbReference>
<organism evidence="11 12">
    <name type="scientific">Eublepharis macularius</name>
    <name type="common">Leopard gecko</name>
    <name type="synonym">Cyrtodactylus macularius</name>
    <dbReference type="NCBI Taxonomy" id="481883"/>
    <lineage>
        <taxon>Eukaryota</taxon>
        <taxon>Metazoa</taxon>
        <taxon>Chordata</taxon>
        <taxon>Craniata</taxon>
        <taxon>Vertebrata</taxon>
        <taxon>Euteleostomi</taxon>
        <taxon>Lepidosauria</taxon>
        <taxon>Squamata</taxon>
        <taxon>Bifurcata</taxon>
        <taxon>Gekkota</taxon>
        <taxon>Eublepharidae</taxon>
        <taxon>Eublepharinae</taxon>
        <taxon>Eublepharis</taxon>
    </lineage>
</organism>
<feature type="compositionally biased region" description="Low complexity" evidence="5">
    <location>
        <begin position="4103"/>
        <end position="4115"/>
    </location>
</feature>
<keyword evidence="6" id="KW-0812">Transmembrane</keyword>
<feature type="domain" description="VWFD" evidence="10">
    <location>
        <begin position="1240"/>
        <end position="1415"/>
    </location>
</feature>
<dbReference type="CDD" id="cd19941">
    <property type="entry name" value="TIL"/>
    <property type="match status" value="11"/>
</dbReference>
<dbReference type="InterPro" id="IPR001846">
    <property type="entry name" value="VWF_type-D"/>
</dbReference>
<dbReference type="GO" id="GO:0031012">
    <property type="term" value="C:extracellular matrix"/>
    <property type="evidence" value="ECO:0007669"/>
    <property type="project" value="TreeGrafter"/>
</dbReference>
<feature type="domain" description="VWFD" evidence="10">
    <location>
        <begin position="5686"/>
        <end position="5867"/>
    </location>
</feature>
<sequence length="7019" mass="764086">MGTLQYLPHCLAFLCLSVAGANRAQQRDSVLGAASWAPGTGKAPLLWHLSLGSMQHPFSQGLCALDYLAKCDFNNNSQPFCDWTQTCGTSQGTWIRTKHATPTLGTGPEGDYPDGRGYFIYQEASNLVPFDTNRLESPELVVSGGICVDFWYHMLGLEDRNELNVIVLEETGESLVWSRRGNQSSAWLYGFTSVYFQRETHMKVAFEAVRGLTEYGDTAVDNVAVRRGPCTGSGSTSTPSASTSPTELPVGAPSTLPTVATTPYLSTPESGPPTTCDFSCSFDVDFCSWTQSDSDSFDWTRQKGPTPSSTTGPSYDHTTGGGYYIYLKGTDANPGDVAHLVSPTCTSHGPHCFRFWYHMYGVARTMALRVYVVPSGSAPILLWSQMGNQGDRWRKAEVSVPHRGRVQILLEGVRGEDFRSDIAVDDISFTSGCSETTPPGTTTTTTPTTSTPAPITSTSAPITLGYCTVSGDPHYYTFDKQTHHFMGNCTYTLSRLCDQNASLPYFNVEAANEYRWGNTRVSYVQSVAVDVHGVRILLEKEGAVQVNGKREVVPSTPIHGVQISSSGFYTVVSTDFGLRVKFDGDHQVEVTLPSPYKGRVCGLCGNYNGNPRDDFLNPGGELEPDSTSLGNSWQVSNLTSCSSGTGSDPACTEDEKQVAQSSTFCGLITDAAGPFRHCHGTLDPVAHFSSCIYDQCELHLDRDSLCKSLQSYADACRSLGIRVESWRNETFCPISCPPNSHYESCAIACPATCVEPTAPSTCSLPCVEGCACDSGFLLNNGKCVPSRLCGCWHEGKHYPVLSEFWTDDTCSSKCKCPSRGSNLECFSASCPKNTFCGIQNGVPGCYPETFGICRVHNDPHYNTFDKVTHHFMGTCTYTLAKVCANSTRLPYFNIEAKNENRGNPSVSYVQRVLVEVYGQHIEILKNRPSHILVNKLWTTLPVSTANGSVAVSRSGRYVILETDFRLTVSYDTDHSVEIRVPTTYANLTCGMCGNFNARRQDDYMMPDGRQAKNSNELGKSWKIVGAEYDDPYCDSPETEPPCTTQQEDVYKTDAFCGLLTSTEAPFAACHTVINPESFFESCVFDLCALHGSHQTLCSALGTYADACQRAGVTLPSWRNATFCPIPCPSNSYYNSCASACPATCSNPLAPKNCSKPCVEDCECREGFVLSGGDCVSVADCGCLVEDKYYEKGETFWIQDCLGRCRCTGNGNLICGNETCPPEQICKVQNGIQSCYPPNTAHCHIYGDPHYITFDGKLYHFQGGCNYTAVETCANSSQHFSVTTRNEYRWSAAWTALNSVAVSFQNLHIALRKSREVYVNGVRVSIPVSLHLGTVVEERPPYVVVRSPLGLLVKFDGDQELFVQVDERHKGHLCGLCGTYSGSQLDDFRRPDGTLEHDPNAFGNSWRVMDDHWTCDPPGPAPPPCNSTQERVFQELCKVILSSTGPFAACHWNIPPQLYFESCVYDQCAMEGHNGQLCKSLGAYAAACELGGVNLGDWWKDTTCAASNSTSTPTPSTEPTKLPVEEVTPPGTTTTTTPTTSTPAPITSTSAPITLAPSSTSTGTSMPFISTPWPGPPTTCDFSCSFDVDFCSWTQSDSDSFDWTRQKGPTPSSTTGPSYDHTTGGGYYIYLKGTDANPGDVAHLVSPTCTSHGPHCFRFWYHMYGVARTMALRVYVVSSGSAPILIWSQMGNQGDRWRKAEVSVPHRGRVQILLEGVRGEDFRSDIAVDDISFTSGCSEATPPGTTTTTTPTTSTPAPITSTSAPITLGYCTVSGDPHYYTFDKQTHHFMGNCTYTLSRLCDQNTSLPYFNVEAANEYRWGNTRVSYVQSVAVDVHGMRILLEKGGAVQVNGKRKVVPSTPIHGVQISSSGFYTVVSTDFGLRVKFDGDHQVEVTLPSPYKGRVCGLCGNYNGNPRDDFLNPGGELEPDSTSLGNSWQVSNLTSCSSGTGSDPACTEDEKQVAQSSTFCGLITDAAGPFRHCHGTLDPVTHFSSCIYDQCELHLDRDSLCKSLQSYADACRSLGVRVESWRNETFCPISCPPNSHYESCAIACPATCVEPTAPSTCSLPCVEGCACDSGFLLNNGKCVPSRLCGCWHEGKHYPLGSEFWTDDTCSFKCKCPSRGSNLECFRASCPKNTFCGIQNGVPGCYLETFGICRVHNDPHYNTFDKVTHHFMGTCTYTLAKVCANSTRLPYFNIEAKNENRGNPSVSYVQRVLVEVYGQHIEILKNRPSHILVNKLWTTLPVSTANGSVAVSRSGRYVILETDFRLTVSYDTDHSVEIRVPTTYTNLTCGMCGNFNARRQDDYMMPDGRQAKNSNELGKSWKIADAEYDDPYCDSPETVPPCTTQQEDVYKTDAFCGLLTSTEAPFAACHTVINPESFFESCVFDLCALHGSHQTLCSALGTYADACQRAGVTLPSWRNATFCPIPCPSNSYYNSCASACPATCSNPLAPKNCSKPCVEDCECREGFVLSGGDCVSVADCGCLVEDKYYEKGETFWIQDCLGRCRCAGNGNLICGNETCPPEQICKVQNGIQSCYPPNTAHCHIYGDPHYITFDGKLYHFQGGCNYTAVETCANSSQHFSVTTRNEYRWSAAWTALNSVAVSFQNLHIDLRKNREVYVNGVRVSIPVSLHLGTVVEERPPYVVVRSPLGLLVKFDGDQELFVQVDERHKGHLCGLCGTYSGSQLDDFRRPDGTLEHDPNAFGNSWRVMDDHWTCDPPGPAPPPCNSTQELVFQELCKVILSSTGPFAACHWNIPPQLYFESCVYDQCAMEGHNGQLCKSLGAYAAACELGGVNLGDWWKDTTCAASSSTSTPTPSTEPTKLPVEAPSSTSTGTSMPFISTPWPGPPTTCDFSCSFDVDFCSWTQSDSDSFDWTRQKGPTPSSTTGPSYDHTTGGGYYIYLKGTDANPGDVAHLVSPTCISHGPHCFRFWYHMYGVARTMALRVYVVSSGSAPILIWSQMGNQGDRWRKAEVSVPHRGRVQILLEGVRGEDFRSDIAVDDISFTSGCSEATPPGTTATTTPTTSTPAPITSTSAPITLGYCTVSGDPHYYTFDKQTHHFMGNCTYTLSRLCDQNASLPYFNVEAANEYRWGNTRVSYVQSVAVDVHGVRILLEKGGAVQVNGKREVVPSTPIHGVQISSSGFYTVVSTDFGLRVKFDGDHQVEVTLPSPYKGRVCGLCGNYNGNPRDDFLNPGGELEPDSTSLGNSWQVSNLTSCSSGTGSDPACTEDEKQVAQSGTFCGLITDAAGPFRHCHGTLDPVTHFSSCIYDQCELHLDRDSLCKSLQSYADACRSLGVRVESWRNETFCPISCPPNSHYESCAIACPATCVEPTAPSTCSLPCVEGCACDSGFLLNNGKCVPSRLCGCWHEGKHYPLGSEFWTDDTCSFKCKCPSRGSNLECFRASCPQNTFCGIQNGVPGCYLETFGICRVHNDPHYNTFDKVTHHFMGTCTYTLAKVCANSTRLPYFNIEAKNENRGNPSVSYVQRVLVEVYGQHIEILKNRPSHILVNKLWTTLPVSTANGSVAVSRSGRYVILETDFRLTVSYDTDHSVEIRVPTTYTNLTCGMCGNFNARRQDDYMMPDGRQAKNSNELGKSWKIADAEYDDLYCDSPETVPPCTTQQEDVYKTDAFCGLLMSTEAPFAACHAVINPESFFESCVFDLCALHGSHQTLCSALGTYADACQRAGVTLPSWRNATFCPIPCPSNSYYNSCASACPATCSNALAPKNCSKPCVEDCECREGFVLSGGDCVSVADCGCLVEDKYYEKGETFWIQDCLGRCRCAGNGNLICGNETCPPEQICKVQNGIQSCYPPNTAHCHIYGDPHYITFDGKLYHFQGGCNYTAVETCANSSQHFSVTTRNEYRWSAAWTALNSVAVSFKNLHIDLRKNREVYVNGVRVSIPVSLHLGTVVEERPPYVVVRSPLGLLVKFDGDQELFVQVDERHKGHLCGLCGTYSGSQLDDFRRPDGTLEHDPNAFGNSWRVMDDHWTCDPPGPAPPPCNSTQELVFQELCKVILSSTGPFAACHWNIPPQLYFESCVYDQCAMEGHNGQLCKSLGAYAAACELGGVNLGDWWKDTTCAASSSTSTPTPSTEPTKLPVEEVTPPGTTTTTTPTTSRLAPITSTSAPITLGYCTVSGDPHYYTFDKQTHHFMGNCTYTLSRLCDQNASLPYFNVEAANEYRWGNTRVSYVQSVAVDVHGVRILLEKGGAVQVNGKREVVPSTPIHGVQISSSGFYTVVSTDFGLRVKFDGDHQVEVTLPSPYKGRVCGLCGNYNGNPRDDFLNPDGELEPDSTSLGNSWQVSNLTSCSSGTGSDPACTEDEKQVAQSSTFCGLITDAAGPFRHCHGTLDPVTHFSSCIYDQCELHLDRDSLCKSLQSYADACRSLGVRIESWRNESFCPISCPPNSHYESCAIACPATCVEPTAPSTCSLPCVEGCACDSGFLLNNGKCVPSRLCGCWHEGKHYPVGSEFWTDDTCSSKCKCPSRGSNLKCFSASCPKNTFCGIQNGVPGCYPETFGICRVHNDPHYNTFDKVTHHFMGTCTYTLAKVCANSTRLPYFNIEAKNENRGNPSVSYVQRVLVEVYGQHIEILKNRPSHILVNKLWTTLPVSTANGSVAVSRSGRYVILETDFRLTVSYDTDHSVEIRVPTTYANLTCGMCGNFNTRRQDDYMMPDGRQAKNSNELGKSWKIADAEYDDSYCDSPETVPLCTPQQEDVYKTDAFCGLLTSTEAPFAACHAVINPESFFESCVFDLCALHGSHQTLCSALGTYADACQRAGVTLPSWRNATFCPIPCPSNSYYNSCASACPGTCSNPLAPKNCSKPCVEDCECREGFVLSGGDCVSVADCGCLVEDKYYEKGETFWIQDCLGRCRCAGNGNLICGNETCPPEQICKVQNGIQSCYPPNTAHCHIYGDPHYITFDGKLYHFQGGCNYTAVKTCANSSQHFSVTTRNEYRWSAAWTALNSVAVSFQNLHIALRKNREVYVNGVKVSIPVSLHLGIVVEEKPPYVVVRSPFGLLVKFDGDQELFVQVDERHKGHLCGLCGTFSGSQLDDFRRPDGILEHDPNAFGNSWRVTDYHWTCDPPGPAPPPCNSTQELVFQELCKVILSSTGPFAACHWNIPPQLYFESCVYDQCAMEGHNGQLCKSLGAYAAACELGGVNLGDWWKDTTCAASSSTSIPATSTDPTRIPATEFCFFNCSFEEDFCEWRQSVTDDSDWIRRKHCNLTVSAGVVNPCNASGGYYISTNNHFTGIEKTTQLISPECKAQTPLCFRFWYRLAGASEEDALKVYLLQEGEPNALLVWLASGSPRDSWLQAEVDLHIAGRFQILLEGVTGSRNGTEVAVDEASVAPGCCLGDVPIPSEPSPTGDTTGETVPTSASATVKASTVGTVTVTDETTGEMIASSTTPGLEDSLPTAVPTTGDCSFNCSFDDDFCEWQQSRQDDFGWSRKRHPASSRYYIYADSPFNQVGQTGQLISPNCTTQTPLCFRFWYRLAGASEEDALKVYLLQEGEPNALLVWLASGSLRDSWLQAEVDLHIAGRFQILLEGVTGTGNRTEVAVDEASVAPGCCLGDVPVPSKPSPTGWTTDQETSPVLESTPPPETTAPPEASSVGQTPSQGTTPELGSAPPPETTSLPEATTAKTEAPTDHSLPPSSEHPVSSSPTTSTSWASSTLPVTSRSPPPLIGRATCSASGDPHYTTFDGRVHHFMGICTYTLAQDCRGATGLPASFHVSATNELRGTAKHVSYVNSVHVEAHGSRISLLKNRNVNVNGTRRNLPVSIGDRKITVYISGGHVRLETDFGLGVKFDGNHYVEVSVPPAYKGQLCGLCGNYNQNPADDNLKPDGQPAADSTILGDSWLVPGNISESCSSLPTPECDPETEKEIRRSSACNMITDPSGVFQGCHRVLDPAPFFENCIYDVCLTGGQLTSLCYGLQAYAEACANAGMCLEWRNATLCPITCPAGSQYKSCGNQCPSSCAMPSVLGSCSPLPVEGCFCDEGFVLSGDRCVPEDSCGCVDSQGYYYQLGESWFTNGACSERCTCEHGRSITCGRWECGVQEKCDAQDGVLGCHPKDRASCQVVGDPHYYTFDKVMHTFLGTCTYTLATLCNDGGGGSTPFTVSGRNEDRGQRGATYLREVYVDVYGTRVTLQKNKRVLLNNERVYTPVGSRSRGNVAVGNVGNFIVVETDFGLVVKYDGNLYLEISLPSSYFAKVCGLCGNYNGQTEDEWLMPNGLQARNDTQLGNSWKVANDSEVGCLPDTREDLDPPCTPQERPAIEEQCHVLQSSIFAPCHSLVKPKLFVQTCVYDMCKYDGMKSTLCAIAQAYADACKAEGVLLSWRNATFCPLPCPSNSYYTNCASPCPPTCNNIYAEAVCEKPQGECLEGCACKEGYILSDGQCVPLSECGCRDKNNAYHKVGESWITPHCSQKCRCYSGGIMECQNYGCEVGEICQLKNNGKYTCKPTGFGKCLITGDPHYLTFDGLLHHFQGQHTYVVAARRPGAAARLEHFSIEGTNKARAGSSGITFLKELLITVYNHTVLFSQGKMLVLDGVQTVPPAQPHEGLRLQQRATRIYMETDFGLSVTFDGAENSDITLPNPYKKNVEGLCGNFDGKYKNDFTTPDGTVVKDVNTFGESWRVPVVRGGARIRRDAVSEQELDDAELDVGFTPRCSPSELKEVNSSSHCGILADPEGPFQACFPHVSLEPFLLICLYDMCMEADRAAALCRNLEQYMLACQEEGIAVGNWRENTSCALPCPRNSQYSACAPVCPPSCSDLAAPAECSGPCLEGCECLPGYVFSGFECVPFSECGCTFQERYYKAGESFMTEDCRQFCTCTDSSSIHCSVVTCAPSELCMPVNATRGCYRASPCLPNPCLNGGTCEEAAGPSGFSCSCPKSHQGSFCETENVPPASPCLPNPCLNGGTCEEAGGPSGFSCSCPESHQGSFCENEKVPPDVHPPENTSGYIIAGVVSGLVVLALIFGLVLYSQCSRKRAGGEGQSLNPSSPSAHVQEDPVSVTNVAFEKD</sequence>
<feature type="domain" description="VWFD" evidence="10">
    <location>
        <begin position="4906"/>
        <end position="5081"/>
    </location>
</feature>
<feature type="region of interest" description="Disordered" evidence="5">
    <location>
        <begin position="294"/>
        <end position="315"/>
    </location>
</feature>
<accession>A0AA97JH24</accession>
<dbReference type="PANTHER" id="PTHR11339:SF374">
    <property type="entry name" value="ZONADHESIN"/>
    <property type="match status" value="1"/>
</dbReference>
<keyword evidence="6" id="KW-0472">Membrane</keyword>
<feature type="compositionally biased region" description="Low complexity" evidence="5">
    <location>
        <begin position="228"/>
        <end position="246"/>
    </location>
</feature>
<evidence type="ECO:0000256" key="4">
    <source>
        <dbReference type="PROSITE-ProRule" id="PRU00076"/>
    </source>
</evidence>
<evidence type="ECO:0000259" key="10">
    <source>
        <dbReference type="PROSITE" id="PS51233"/>
    </source>
</evidence>
<dbReference type="InterPro" id="IPR013320">
    <property type="entry name" value="ConA-like_dom_sf"/>
</dbReference>
<dbReference type="KEGG" id="emc:129331947"/>
<feature type="domain" description="VWFD" evidence="10">
    <location>
        <begin position="3816"/>
        <end position="3991"/>
    </location>
</feature>
<feature type="domain" description="VWFD" evidence="10">
    <location>
        <begin position="6463"/>
        <end position="6640"/>
    </location>
</feature>
<dbReference type="CDD" id="cd06263">
    <property type="entry name" value="MAM"/>
    <property type="match status" value="6"/>
</dbReference>
<dbReference type="PROSITE" id="PS51233">
    <property type="entry name" value="VWFD"/>
    <property type="match status" value="15"/>
</dbReference>
<dbReference type="Gene3D" id="2.10.25.10">
    <property type="entry name" value="Laminin"/>
    <property type="match status" value="13"/>
</dbReference>
<feature type="domain" description="MAM" evidence="9">
    <location>
        <begin position="5424"/>
        <end position="5570"/>
    </location>
</feature>
<dbReference type="InterPro" id="IPR025615">
    <property type="entry name" value="TILa_dom"/>
</dbReference>
<feature type="domain" description="VWFD" evidence="10">
    <location>
        <begin position="6073"/>
        <end position="6254"/>
    </location>
</feature>
<keyword evidence="2 4" id="KW-1015">Disulfide bond</keyword>
<dbReference type="PROSITE" id="PS00740">
    <property type="entry name" value="MAM_1"/>
    <property type="match status" value="1"/>
</dbReference>
<feature type="region of interest" description="Disordered" evidence="5">
    <location>
        <begin position="5357"/>
        <end position="5377"/>
    </location>
</feature>
<reference evidence="12" key="1">
    <citation type="submission" date="2025-08" db="UniProtKB">
        <authorList>
            <consortium name="RefSeq"/>
        </authorList>
    </citation>
    <scope>IDENTIFICATION</scope>
    <source>
        <tissue evidence="12">Blood</tissue>
    </source>
</reference>
<feature type="domain" description="MAM" evidence="9">
    <location>
        <begin position="69"/>
        <end position="232"/>
    </location>
</feature>
<feature type="region of interest" description="Disordered" evidence="5">
    <location>
        <begin position="2810"/>
        <end position="2840"/>
    </location>
</feature>
<feature type="domain" description="MAM" evidence="9">
    <location>
        <begin position="2850"/>
        <end position="3011"/>
    </location>
</feature>
<keyword evidence="7" id="KW-0732">Signal</keyword>
<keyword evidence="4" id="KW-0245">EGF-like domain</keyword>
<dbReference type="SUPFAM" id="SSF57196">
    <property type="entry name" value="EGF/Laminin"/>
    <property type="match status" value="2"/>
</dbReference>
<dbReference type="Pfam" id="PF00629">
    <property type="entry name" value="MAM"/>
    <property type="match status" value="6"/>
</dbReference>
<evidence type="ECO:0000256" key="7">
    <source>
        <dbReference type="SAM" id="SignalP"/>
    </source>
</evidence>
<evidence type="ECO:0000256" key="3">
    <source>
        <dbReference type="ARBA" id="ARBA00023180"/>
    </source>
</evidence>
<feature type="region of interest" description="Disordered" evidence="5">
    <location>
        <begin position="1505"/>
        <end position="1552"/>
    </location>
</feature>
<feature type="compositionally biased region" description="Polar residues" evidence="5">
    <location>
        <begin position="6993"/>
        <end position="7002"/>
    </location>
</feature>
<feature type="region of interest" description="Disordered" evidence="5">
    <location>
        <begin position="226"/>
        <end position="256"/>
    </location>
</feature>
<feature type="compositionally biased region" description="Low complexity" evidence="5">
    <location>
        <begin position="5634"/>
        <end position="5671"/>
    </location>
</feature>
<dbReference type="InterPro" id="IPR000742">
    <property type="entry name" value="EGF"/>
</dbReference>
<dbReference type="PROSITE" id="PS50060">
    <property type="entry name" value="MAM_2"/>
    <property type="match status" value="6"/>
</dbReference>
<dbReference type="PANTHER" id="PTHR11339">
    <property type="entry name" value="EXTRACELLULAR MATRIX GLYCOPROTEIN RELATED"/>
    <property type="match status" value="1"/>
</dbReference>
<feature type="domain" description="MAM" evidence="9">
    <location>
        <begin position="5195"/>
        <end position="5354"/>
    </location>
</feature>
<keyword evidence="11" id="KW-1185">Reference proteome</keyword>
<feature type="compositionally biased region" description="Polar residues" evidence="5">
    <location>
        <begin position="5610"/>
        <end position="5621"/>
    </location>
</feature>
<dbReference type="PROSITE" id="PS50026">
    <property type="entry name" value="EGF_3"/>
    <property type="match status" value="2"/>
</dbReference>
<feature type="region of interest" description="Disordered" evidence="5">
    <location>
        <begin position="5571"/>
        <end position="5686"/>
    </location>
</feature>
<keyword evidence="6" id="KW-1133">Transmembrane helix</keyword>
<evidence type="ECO:0000313" key="12">
    <source>
        <dbReference type="RefSeq" id="XP_054838618.1"/>
    </source>
</evidence>
<feature type="domain" description="VWFD" evidence="10">
    <location>
        <begin position="2154"/>
        <end position="2337"/>
    </location>
</feature>
<feature type="compositionally biased region" description="Low complexity" evidence="5">
    <location>
        <begin position="3012"/>
        <end position="3031"/>
    </location>
</feature>
<feature type="compositionally biased region" description="Polar residues" evidence="5">
    <location>
        <begin position="5579"/>
        <end position="5593"/>
    </location>
</feature>
<feature type="chain" id="PRO_5041650269" evidence="7">
    <location>
        <begin position="25"/>
        <end position="7019"/>
    </location>
</feature>
<dbReference type="Proteomes" id="UP001190640">
    <property type="component" value="Chromosome 6"/>
</dbReference>
<feature type="compositionally biased region" description="Low complexity" evidence="5">
    <location>
        <begin position="1739"/>
        <end position="1758"/>
    </location>
</feature>
<keyword evidence="3" id="KW-0325">Glycoprotein</keyword>
<feature type="domain" description="VWFD" evidence="10">
    <location>
        <begin position="4517"/>
        <end position="4700"/>
    </location>
</feature>
<feature type="disulfide bond" evidence="4">
    <location>
        <begin position="6869"/>
        <end position="6886"/>
    </location>
</feature>
<feature type="domain" description="MAM" evidence="9">
    <location>
        <begin position="1577"/>
        <end position="1738"/>
    </location>
</feature>
<feature type="compositionally biased region" description="Low complexity" evidence="5">
    <location>
        <begin position="1527"/>
        <end position="1552"/>
    </location>
</feature>
<dbReference type="InterPro" id="IPR000998">
    <property type="entry name" value="MAM_dom"/>
</dbReference>
<feature type="domain" description="VWFD" evidence="10">
    <location>
        <begin position="3427"/>
        <end position="3610"/>
    </location>
</feature>
<feature type="domain" description="VWFD" evidence="10">
    <location>
        <begin position="3041"/>
        <end position="3218"/>
    </location>
</feature>
<dbReference type="SMART" id="SM00181">
    <property type="entry name" value="EGF"/>
    <property type="match status" value="12"/>
</dbReference>
<feature type="disulfide bond" evidence="4">
    <location>
        <begin position="6888"/>
        <end position="6897"/>
    </location>
</feature>
<gene>
    <name evidence="12" type="primary">LOC129331947</name>
</gene>
<feature type="compositionally biased region" description="Low complexity" evidence="5">
    <location>
        <begin position="4082"/>
        <end position="4095"/>
    </location>
</feature>
<feature type="disulfide bond" evidence="4">
    <location>
        <begin position="6913"/>
        <end position="6930"/>
    </location>
</feature>
<comment type="caution">
    <text evidence="4">Lacks conserved residue(s) required for the propagation of feature annotation.</text>
</comment>
<dbReference type="Pfam" id="PF08742">
    <property type="entry name" value="C8"/>
    <property type="match status" value="15"/>
</dbReference>